<dbReference type="EC" id="2.7.11.1" evidence="2"/>
<comment type="similarity">
    <text evidence="1">Belongs to the protein kinase superfamily. NEK Ser/Thr protein kinase family. NIMA subfamily.</text>
</comment>
<dbReference type="SUPFAM" id="SSF52540">
    <property type="entry name" value="P-loop containing nucleoside triphosphate hydrolases"/>
    <property type="match status" value="1"/>
</dbReference>
<keyword evidence="9" id="KW-0723">Serine/threonine-protein kinase</keyword>
<evidence type="ECO:0000256" key="1">
    <source>
        <dbReference type="ARBA" id="ARBA00010886"/>
    </source>
</evidence>
<evidence type="ECO:0000256" key="5">
    <source>
        <dbReference type="ARBA" id="ARBA00022777"/>
    </source>
</evidence>
<keyword evidence="3" id="KW-0808">Transferase</keyword>
<keyword evidence="10" id="KW-1185">Reference proteome</keyword>
<keyword evidence="6 7" id="KW-0067">ATP-binding</keyword>
<dbReference type="SMART" id="SM00220">
    <property type="entry name" value="S_TKc"/>
    <property type="match status" value="1"/>
</dbReference>
<reference evidence="10" key="1">
    <citation type="submission" date="2016-10" db="EMBL/GenBank/DDBJ databases">
        <authorList>
            <person name="Varghese N."/>
            <person name="Submissions S."/>
        </authorList>
    </citation>
    <scope>NUCLEOTIDE SEQUENCE [LARGE SCALE GENOMIC DNA]</scope>
    <source>
        <strain evidence="10">CGMCC 1.10784</strain>
    </source>
</reference>
<dbReference type="InterPro" id="IPR017441">
    <property type="entry name" value="Protein_kinase_ATP_BS"/>
</dbReference>
<accession>A0A1I2FY68</accession>
<gene>
    <name evidence="9" type="ORF">SAMN05216378_5101</name>
</gene>
<dbReference type="InterPro" id="IPR011009">
    <property type="entry name" value="Kinase-like_dom_sf"/>
</dbReference>
<evidence type="ECO:0000256" key="6">
    <source>
        <dbReference type="ARBA" id="ARBA00022840"/>
    </source>
</evidence>
<evidence type="ECO:0000256" key="3">
    <source>
        <dbReference type="ARBA" id="ARBA00022679"/>
    </source>
</evidence>
<protein>
    <recommendedName>
        <fullName evidence="2">non-specific serine/threonine protein kinase</fullName>
        <ecNumber evidence="2">2.7.11.1</ecNumber>
    </recommendedName>
</protein>
<dbReference type="STRING" id="1045775.SAMN05216378_5101"/>
<dbReference type="PROSITE" id="PS00108">
    <property type="entry name" value="PROTEIN_KINASE_ST"/>
    <property type="match status" value="1"/>
</dbReference>
<dbReference type="Pfam" id="PF00069">
    <property type="entry name" value="Pkinase"/>
    <property type="match status" value="1"/>
</dbReference>
<evidence type="ECO:0000256" key="7">
    <source>
        <dbReference type="PROSITE-ProRule" id="PRU10141"/>
    </source>
</evidence>
<feature type="binding site" evidence="7">
    <location>
        <position position="50"/>
    </location>
    <ligand>
        <name>ATP</name>
        <dbReference type="ChEBI" id="CHEBI:30616"/>
    </ligand>
</feature>
<dbReference type="CDD" id="cd14014">
    <property type="entry name" value="STKc_PknB_like"/>
    <property type="match status" value="1"/>
</dbReference>
<dbReference type="InterPro" id="IPR008271">
    <property type="entry name" value="Ser/Thr_kinase_AS"/>
</dbReference>
<dbReference type="AlphaFoldDB" id="A0A1I2FY68"/>
<dbReference type="PROSITE" id="PS00107">
    <property type="entry name" value="PROTEIN_KINASE_ATP"/>
    <property type="match status" value="1"/>
</dbReference>
<dbReference type="Gene3D" id="1.10.510.10">
    <property type="entry name" value="Transferase(Phosphotransferase) domain 1"/>
    <property type="match status" value="1"/>
</dbReference>
<proteinExistence type="inferred from homology"/>
<dbReference type="PANTHER" id="PTHR43671">
    <property type="entry name" value="SERINE/THREONINE-PROTEIN KINASE NEK"/>
    <property type="match status" value="1"/>
</dbReference>
<keyword evidence="5 9" id="KW-0418">Kinase</keyword>
<dbReference type="Gene3D" id="3.30.200.20">
    <property type="entry name" value="Phosphorylase Kinase, domain 1"/>
    <property type="match status" value="1"/>
</dbReference>
<dbReference type="InterPro" id="IPR050660">
    <property type="entry name" value="NEK_Ser/Thr_kinase"/>
</dbReference>
<dbReference type="EMBL" id="FOMT01000005">
    <property type="protein sequence ID" value="SFF09843.1"/>
    <property type="molecule type" value="Genomic_DNA"/>
</dbReference>
<evidence type="ECO:0000313" key="10">
    <source>
        <dbReference type="Proteomes" id="UP000198855"/>
    </source>
</evidence>
<feature type="domain" description="Protein kinase" evidence="8">
    <location>
        <begin position="20"/>
        <end position="267"/>
    </location>
</feature>
<evidence type="ECO:0000256" key="2">
    <source>
        <dbReference type="ARBA" id="ARBA00012513"/>
    </source>
</evidence>
<evidence type="ECO:0000313" key="9">
    <source>
        <dbReference type="EMBL" id="SFF09843.1"/>
    </source>
</evidence>
<dbReference type="Proteomes" id="UP000198855">
    <property type="component" value="Unassembled WGS sequence"/>
</dbReference>
<dbReference type="SUPFAM" id="SSF56112">
    <property type="entry name" value="Protein kinase-like (PK-like)"/>
    <property type="match status" value="1"/>
</dbReference>
<evidence type="ECO:0000256" key="4">
    <source>
        <dbReference type="ARBA" id="ARBA00022741"/>
    </source>
</evidence>
<dbReference type="GO" id="GO:0004674">
    <property type="term" value="F:protein serine/threonine kinase activity"/>
    <property type="evidence" value="ECO:0007669"/>
    <property type="project" value="UniProtKB-KW"/>
</dbReference>
<dbReference type="GO" id="GO:0005524">
    <property type="term" value="F:ATP binding"/>
    <property type="evidence" value="ECO:0007669"/>
    <property type="project" value="UniProtKB-UniRule"/>
</dbReference>
<name>A0A1I2FY68_9BACL</name>
<dbReference type="RefSeq" id="WP_175532994.1">
    <property type="nucleotide sequence ID" value="NZ_FOMT01000005.1"/>
</dbReference>
<keyword evidence="4 7" id="KW-0547">Nucleotide-binding</keyword>
<sequence>MKHEGKLFSLDSGMVIGERYTIVGKLGSGGMGDVYAAEDRKLQGKLRAIKVTDSEQALDEARMLMRLSHPNLPHIMDSFALTDHGAEAIVMDYIHGLTLGEWFNRQERKFAFREVLRFAIPVCSALVYLHSQSPPIIHRDLKPSNIMIENNGHVRLIDFGIAKSKTVMQTQTTMKLGTPGFAAPEQHLGRSEVRTDVYGFGALLYYLLSEGSYLNHAEIMNRSSFTRQLQADVPGRFADMLWRMVQPKVEDRYSTMAQVEKELQVFAGFQPDKNTFMTSSATSRLSYGGGREKVRTVKISVVPVSPGAGATFVAITLAKMLAARGLPCAAAEFPSERPEWSALLRSNMSGRDQLEDRYYSWNEQGVWWHAQQHPVTQDQRDELDKLRLRLKAKQPAAAITDVSGGSMLHRQDWLLQSDLVIAVADPYPSRWRADQLLELGQMSRKLAANGASLLWVVNKDVKFHGRSEWISMLPEPPIAAIPLLPVSDWLDTLWKGKWPTDVRSLGKPLEKAFMPLNEYILKAARRNEDHSSFRR</sequence>
<dbReference type="PANTHER" id="PTHR43671:SF13">
    <property type="entry name" value="SERINE_THREONINE-PROTEIN KINASE NEK2"/>
    <property type="match status" value="1"/>
</dbReference>
<organism evidence="9 10">
    <name type="scientific">Paenibacillus catalpae</name>
    <dbReference type="NCBI Taxonomy" id="1045775"/>
    <lineage>
        <taxon>Bacteria</taxon>
        <taxon>Bacillati</taxon>
        <taxon>Bacillota</taxon>
        <taxon>Bacilli</taxon>
        <taxon>Bacillales</taxon>
        <taxon>Paenibacillaceae</taxon>
        <taxon>Paenibacillus</taxon>
    </lineage>
</organism>
<dbReference type="PROSITE" id="PS50011">
    <property type="entry name" value="PROTEIN_KINASE_DOM"/>
    <property type="match status" value="1"/>
</dbReference>
<evidence type="ECO:0000259" key="8">
    <source>
        <dbReference type="PROSITE" id="PS50011"/>
    </source>
</evidence>
<dbReference type="InterPro" id="IPR000719">
    <property type="entry name" value="Prot_kinase_dom"/>
</dbReference>
<dbReference type="InterPro" id="IPR027417">
    <property type="entry name" value="P-loop_NTPase"/>
</dbReference>